<reference evidence="9 10" key="1">
    <citation type="submission" date="2019-07" db="EMBL/GenBank/DDBJ databases">
        <title>Whole genome shotgun sequence of Brevifollis gellanilyticus NBRC 108608.</title>
        <authorList>
            <person name="Hosoyama A."/>
            <person name="Uohara A."/>
            <person name="Ohji S."/>
            <person name="Ichikawa N."/>
        </authorList>
    </citation>
    <scope>NUCLEOTIDE SEQUENCE [LARGE SCALE GENOMIC DNA]</scope>
    <source>
        <strain evidence="9 10">NBRC 108608</strain>
    </source>
</reference>
<name>A0A512M432_9BACT</name>
<keyword evidence="2" id="KW-1003">Cell membrane</keyword>
<dbReference type="AlphaFoldDB" id="A0A512M432"/>
<dbReference type="Pfam" id="PF06271">
    <property type="entry name" value="RDD"/>
    <property type="match status" value="1"/>
</dbReference>
<dbReference type="RefSeq" id="WP_146848956.1">
    <property type="nucleotide sequence ID" value="NZ_BKAG01000003.1"/>
</dbReference>
<feature type="transmembrane region" description="Helical" evidence="7">
    <location>
        <begin position="51"/>
        <end position="73"/>
    </location>
</feature>
<proteinExistence type="predicted"/>
<feature type="transmembrane region" description="Helical" evidence="7">
    <location>
        <begin position="93"/>
        <end position="110"/>
    </location>
</feature>
<evidence type="ECO:0000256" key="1">
    <source>
        <dbReference type="ARBA" id="ARBA00004651"/>
    </source>
</evidence>
<evidence type="ECO:0000256" key="4">
    <source>
        <dbReference type="ARBA" id="ARBA00022989"/>
    </source>
</evidence>
<sequence length="193" mass="21245">MLKPMGNESQTSLPPPEDSNPYAPPKTLVREAVAARVDMELFAPAGKGKRFLNYLIDHVGVIVFGLGVGAVIGFLEGLGWNTGVDLLAEDNRLTDWVLSAVLMLIYYPFFETLFGRTPGKWITGTKVVKPDGSKPGFGTILGRTLSRLVPFEPFSFLGSGDSGWHDQWSGTVTVDLRNPQQHRLSPALRKIYR</sequence>
<evidence type="ECO:0000259" key="8">
    <source>
        <dbReference type="Pfam" id="PF06271"/>
    </source>
</evidence>
<comment type="caution">
    <text evidence="9">The sequence shown here is derived from an EMBL/GenBank/DDBJ whole genome shotgun (WGS) entry which is preliminary data.</text>
</comment>
<dbReference type="PANTHER" id="PTHR36115">
    <property type="entry name" value="PROLINE-RICH ANTIGEN HOMOLOG-RELATED"/>
    <property type="match status" value="1"/>
</dbReference>
<comment type="subcellular location">
    <subcellularLocation>
        <location evidence="1">Cell membrane</location>
        <topology evidence="1">Multi-pass membrane protein</topology>
    </subcellularLocation>
</comment>
<protein>
    <recommendedName>
        <fullName evidence="8">RDD domain-containing protein</fullName>
    </recommendedName>
</protein>
<keyword evidence="10" id="KW-1185">Reference proteome</keyword>
<accession>A0A512M432</accession>
<gene>
    <name evidence="9" type="ORF">BGE01nite_07900</name>
</gene>
<dbReference type="GO" id="GO:0005886">
    <property type="term" value="C:plasma membrane"/>
    <property type="evidence" value="ECO:0007669"/>
    <property type="project" value="UniProtKB-SubCell"/>
</dbReference>
<dbReference type="EMBL" id="BKAG01000003">
    <property type="protein sequence ID" value="GEP41499.1"/>
    <property type="molecule type" value="Genomic_DNA"/>
</dbReference>
<feature type="region of interest" description="Disordered" evidence="6">
    <location>
        <begin position="1"/>
        <end position="24"/>
    </location>
</feature>
<evidence type="ECO:0000256" key="7">
    <source>
        <dbReference type="SAM" id="Phobius"/>
    </source>
</evidence>
<keyword evidence="4 7" id="KW-1133">Transmembrane helix</keyword>
<keyword evidence="3 7" id="KW-0812">Transmembrane</keyword>
<feature type="compositionally biased region" description="Pro residues" evidence="6">
    <location>
        <begin position="13"/>
        <end position="24"/>
    </location>
</feature>
<feature type="domain" description="RDD" evidence="8">
    <location>
        <begin position="45"/>
        <end position="157"/>
    </location>
</feature>
<organism evidence="9 10">
    <name type="scientific">Brevifollis gellanilyticus</name>
    <dbReference type="NCBI Taxonomy" id="748831"/>
    <lineage>
        <taxon>Bacteria</taxon>
        <taxon>Pseudomonadati</taxon>
        <taxon>Verrucomicrobiota</taxon>
        <taxon>Verrucomicrobiia</taxon>
        <taxon>Verrucomicrobiales</taxon>
        <taxon>Verrucomicrobiaceae</taxon>
    </lineage>
</organism>
<dbReference type="PANTHER" id="PTHR36115:SF4">
    <property type="entry name" value="MEMBRANE PROTEIN"/>
    <property type="match status" value="1"/>
</dbReference>
<evidence type="ECO:0000256" key="5">
    <source>
        <dbReference type="ARBA" id="ARBA00023136"/>
    </source>
</evidence>
<evidence type="ECO:0000256" key="3">
    <source>
        <dbReference type="ARBA" id="ARBA00022692"/>
    </source>
</evidence>
<dbReference type="InterPro" id="IPR051791">
    <property type="entry name" value="Pra-immunoreactive"/>
</dbReference>
<evidence type="ECO:0000256" key="2">
    <source>
        <dbReference type="ARBA" id="ARBA00022475"/>
    </source>
</evidence>
<evidence type="ECO:0000313" key="10">
    <source>
        <dbReference type="Proteomes" id="UP000321577"/>
    </source>
</evidence>
<evidence type="ECO:0000313" key="9">
    <source>
        <dbReference type="EMBL" id="GEP41499.1"/>
    </source>
</evidence>
<dbReference type="Proteomes" id="UP000321577">
    <property type="component" value="Unassembled WGS sequence"/>
</dbReference>
<keyword evidence="5 7" id="KW-0472">Membrane</keyword>
<evidence type="ECO:0000256" key="6">
    <source>
        <dbReference type="SAM" id="MobiDB-lite"/>
    </source>
</evidence>
<dbReference type="InterPro" id="IPR010432">
    <property type="entry name" value="RDD"/>
</dbReference>
<dbReference type="OrthoDB" id="9793824at2"/>